<dbReference type="GO" id="GO:0005634">
    <property type="term" value="C:nucleus"/>
    <property type="evidence" value="ECO:0007669"/>
    <property type="project" value="UniProtKB-SubCell"/>
</dbReference>
<dbReference type="PANTHER" id="PTHR31391:SF135">
    <property type="entry name" value="B3 DOMAIN-CONTAINING PROTEIN OS01G0234100-LIKE ISOFORM X1"/>
    <property type="match status" value="1"/>
</dbReference>
<feature type="coiled-coil region" evidence="6">
    <location>
        <begin position="448"/>
        <end position="496"/>
    </location>
</feature>
<dbReference type="Gene3D" id="2.40.330.10">
    <property type="entry name" value="DNA-binding pseudobarrel domain"/>
    <property type="match status" value="1"/>
</dbReference>
<keyword evidence="2" id="KW-0805">Transcription regulation</keyword>
<dbReference type="AlphaFoldDB" id="A0ABD3DVK7"/>
<proteinExistence type="predicted"/>
<dbReference type="CDD" id="cd10017">
    <property type="entry name" value="B3_DNA"/>
    <property type="match status" value="1"/>
</dbReference>
<protein>
    <recommendedName>
        <fullName evidence="8">TF-B3 domain-containing protein</fullName>
    </recommendedName>
</protein>
<feature type="region of interest" description="Disordered" evidence="7">
    <location>
        <begin position="286"/>
        <end position="305"/>
    </location>
</feature>
<evidence type="ECO:0000256" key="5">
    <source>
        <dbReference type="ARBA" id="ARBA00023242"/>
    </source>
</evidence>
<organism evidence="9 10">
    <name type="scientific">Castilleja foliolosa</name>
    <dbReference type="NCBI Taxonomy" id="1961234"/>
    <lineage>
        <taxon>Eukaryota</taxon>
        <taxon>Viridiplantae</taxon>
        <taxon>Streptophyta</taxon>
        <taxon>Embryophyta</taxon>
        <taxon>Tracheophyta</taxon>
        <taxon>Spermatophyta</taxon>
        <taxon>Magnoliopsida</taxon>
        <taxon>eudicotyledons</taxon>
        <taxon>Gunneridae</taxon>
        <taxon>Pentapetalae</taxon>
        <taxon>asterids</taxon>
        <taxon>lamiids</taxon>
        <taxon>Lamiales</taxon>
        <taxon>Orobanchaceae</taxon>
        <taxon>Pedicularideae</taxon>
        <taxon>Castillejinae</taxon>
        <taxon>Castilleja</taxon>
    </lineage>
</organism>
<gene>
    <name evidence="9" type="ORF">CASFOL_011453</name>
</gene>
<evidence type="ECO:0000256" key="1">
    <source>
        <dbReference type="ARBA" id="ARBA00004123"/>
    </source>
</evidence>
<keyword evidence="3" id="KW-0238">DNA-binding</keyword>
<keyword evidence="10" id="KW-1185">Reference proteome</keyword>
<accession>A0ABD3DVK7</accession>
<comment type="subcellular location">
    <subcellularLocation>
        <location evidence="1">Nucleus</location>
    </subcellularLocation>
</comment>
<dbReference type="GO" id="GO:0003677">
    <property type="term" value="F:DNA binding"/>
    <property type="evidence" value="ECO:0007669"/>
    <property type="project" value="UniProtKB-KW"/>
</dbReference>
<dbReference type="PROSITE" id="PS50863">
    <property type="entry name" value="B3"/>
    <property type="match status" value="1"/>
</dbReference>
<feature type="domain" description="TF-B3" evidence="8">
    <location>
        <begin position="145"/>
        <end position="236"/>
    </location>
</feature>
<dbReference type="InterPro" id="IPR015300">
    <property type="entry name" value="DNA-bd_pseudobarrel_sf"/>
</dbReference>
<dbReference type="Pfam" id="PF02362">
    <property type="entry name" value="B3"/>
    <property type="match status" value="1"/>
</dbReference>
<feature type="compositionally biased region" description="Basic and acidic residues" evidence="7">
    <location>
        <begin position="39"/>
        <end position="49"/>
    </location>
</feature>
<evidence type="ECO:0000313" key="10">
    <source>
        <dbReference type="Proteomes" id="UP001632038"/>
    </source>
</evidence>
<name>A0ABD3DVK7_9LAMI</name>
<feature type="compositionally biased region" description="Basic and acidic residues" evidence="7">
    <location>
        <begin position="13"/>
        <end position="25"/>
    </location>
</feature>
<dbReference type="SMART" id="SM01019">
    <property type="entry name" value="B3"/>
    <property type="match status" value="1"/>
</dbReference>
<evidence type="ECO:0000256" key="7">
    <source>
        <dbReference type="SAM" id="MobiDB-lite"/>
    </source>
</evidence>
<dbReference type="Proteomes" id="UP001632038">
    <property type="component" value="Unassembled WGS sequence"/>
</dbReference>
<dbReference type="SUPFAM" id="SSF101936">
    <property type="entry name" value="DNA-binding pseudobarrel domain"/>
    <property type="match status" value="1"/>
</dbReference>
<dbReference type="PANTHER" id="PTHR31391">
    <property type="entry name" value="B3 DOMAIN-CONTAINING PROTEIN OS11G0197600-RELATED"/>
    <property type="match status" value="1"/>
</dbReference>
<dbReference type="EMBL" id="JAVIJP010000013">
    <property type="protein sequence ID" value="KAL3646273.1"/>
    <property type="molecule type" value="Genomic_DNA"/>
</dbReference>
<feature type="region of interest" description="Disordered" evidence="7">
    <location>
        <begin position="1"/>
        <end position="121"/>
    </location>
</feature>
<evidence type="ECO:0000256" key="4">
    <source>
        <dbReference type="ARBA" id="ARBA00023163"/>
    </source>
</evidence>
<sequence length="505" mass="56696">MKLKIVHQNQENRVAEEQAMKKEAAEVEQMEEEPQIRASPKDELTKEDFPAPEAPPVSASHPMLLSGKRKRKPKELIDEVSPIFRRMKKSSSSKSKNGTPDSGGASMSKGDATVGGSSSSLQLKSPTLLRAEEVQMSLSNEHPSFLKVLVRSHVGSCFWMGLPVPFCKIHLPSRDTIVVLEIENGEEFPIKYIANKTGLSAGWRKFVTGNILVEGDVLIFHLIAPCRFKVYVIRASDLPEVDGALSLLILDSQTKQNDADETIDAQTKKRRPKSLPLTVVQKKNDNECPLRPHLGHSEEYSGNDSDEVASEVLEGTKSSGSSLHFKDVKSFEEFHIIANGTCLDSELPEDIRRTYYELCCSKNAYLHERILPGLYSKLAAGMIVETINISEFIRGCKLTTPRKDFEVREKSLRSFELLGLNVGFLRARLRRLLSLAYDSEGGIDVRRYLEASEEKSSTEDEIWKLEAKLVELRELAEKYAADVENLQVKAESFELKFQEEVDAPW</sequence>
<dbReference type="InterPro" id="IPR003340">
    <property type="entry name" value="B3_DNA-bd"/>
</dbReference>
<reference evidence="10" key="1">
    <citation type="journal article" date="2024" name="IScience">
        <title>Strigolactones Initiate the Formation of Haustorium-like Structures in Castilleja.</title>
        <authorList>
            <person name="Buerger M."/>
            <person name="Peterson D."/>
            <person name="Chory J."/>
        </authorList>
    </citation>
    <scope>NUCLEOTIDE SEQUENCE [LARGE SCALE GENOMIC DNA]</scope>
</reference>
<evidence type="ECO:0000256" key="3">
    <source>
        <dbReference type="ARBA" id="ARBA00023125"/>
    </source>
</evidence>
<comment type="caution">
    <text evidence="9">The sequence shown here is derived from an EMBL/GenBank/DDBJ whole genome shotgun (WGS) entry which is preliminary data.</text>
</comment>
<evidence type="ECO:0000259" key="8">
    <source>
        <dbReference type="PROSITE" id="PS50863"/>
    </source>
</evidence>
<dbReference type="InterPro" id="IPR044837">
    <property type="entry name" value="REM16-like"/>
</dbReference>
<keyword evidence="4" id="KW-0804">Transcription</keyword>
<keyword evidence="5" id="KW-0539">Nucleus</keyword>
<evidence type="ECO:0000256" key="6">
    <source>
        <dbReference type="SAM" id="Coils"/>
    </source>
</evidence>
<keyword evidence="6" id="KW-0175">Coiled coil</keyword>
<evidence type="ECO:0000313" key="9">
    <source>
        <dbReference type="EMBL" id="KAL3646273.1"/>
    </source>
</evidence>
<evidence type="ECO:0000256" key="2">
    <source>
        <dbReference type="ARBA" id="ARBA00023015"/>
    </source>
</evidence>
<feature type="compositionally biased region" description="Basic and acidic residues" evidence="7">
    <location>
        <begin position="286"/>
        <end position="299"/>
    </location>
</feature>